<accession>A0A4P5PH91</accession>
<dbReference type="InterPro" id="IPR036665">
    <property type="entry name" value="PTS_IIA_glucitol/sorbitol_sf"/>
</dbReference>
<dbReference type="SUPFAM" id="SSF141530">
    <property type="entry name" value="PTSIIA/GutA-like"/>
    <property type="match status" value="1"/>
</dbReference>
<reference evidence="3" key="1">
    <citation type="submission" date="2019-02" db="EMBL/GenBank/DDBJ databases">
        <title>Draft genome sequence of Enterococcus sp. Gos25-1.</title>
        <authorList>
            <person name="Tanaka N."/>
            <person name="Shiwa Y."/>
            <person name="Fujita N."/>
        </authorList>
    </citation>
    <scope>NUCLEOTIDE SEQUENCE [LARGE SCALE GENOMIC DNA]</scope>
    <source>
        <strain evidence="3">Gos25-1</strain>
    </source>
</reference>
<comment type="caution">
    <text evidence="2">The sequence shown here is derived from an EMBL/GenBank/DDBJ whole genome shotgun (WGS) entry which is preliminary data.</text>
</comment>
<dbReference type="GO" id="GO:0016301">
    <property type="term" value="F:kinase activity"/>
    <property type="evidence" value="ECO:0007669"/>
    <property type="project" value="TreeGrafter"/>
</dbReference>
<name>A0A4P5PH91_9ENTE</name>
<gene>
    <name evidence="2" type="primary">gutB</name>
    <name evidence="2" type="ORF">NRIC_35890</name>
</gene>
<dbReference type="RefSeq" id="WP_146624071.1">
    <property type="nucleotide sequence ID" value="NZ_BJCC01000036.1"/>
</dbReference>
<evidence type="ECO:0000313" key="2">
    <source>
        <dbReference type="EMBL" id="GCF95698.1"/>
    </source>
</evidence>
<dbReference type="PANTHER" id="PTHR40398">
    <property type="entry name" value="PTS SYSTEM GLUCITOL/SORBITOL-SPECIFIC EIIA COMPONENT"/>
    <property type="match status" value="1"/>
</dbReference>
<evidence type="ECO:0000256" key="1">
    <source>
        <dbReference type="PROSITE-ProRule" id="PRU00420"/>
    </source>
</evidence>
<dbReference type="Gene3D" id="2.40.33.40">
    <property type="entry name" value="Phosphotransferase system, glucitol/sorbitol-specific IIA component"/>
    <property type="match status" value="1"/>
</dbReference>
<dbReference type="OrthoDB" id="5113885at2"/>
<dbReference type="GO" id="GO:0009401">
    <property type="term" value="P:phosphoenolpyruvate-dependent sugar phosphotransferase system"/>
    <property type="evidence" value="ECO:0007669"/>
    <property type="project" value="InterPro"/>
</dbReference>
<evidence type="ECO:0000313" key="3">
    <source>
        <dbReference type="Proteomes" id="UP000290567"/>
    </source>
</evidence>
<proteinExistence type="predicted"/>
<keyword evidence="3" id="KW-1185">Reference proteome</keyword>
<sequence length="121" mass="13431">MTKSIVTHIGESAYFEDYPLLVLFNEDAPEELKDICVLHRFIQEPALEAFKAGATFMFDQEAYSILKVGSVAFENFKNLGHICLQFGDDPAADILPGTVLLDRKELPRLKAGSLIEVAVTN</sequence>
<dbReference type="GO" id="GO:0008982">
    <property type="term" value="F:protein-N(PI)-phosphohistidine-sugar phosphotransferase activity"/>
    <property type="evidence" value="ECO:0007669"/>
    <property type="project" value="InterPro"/>
</dbReference>
<dbReference type="AlphaFoldDB" id="A0A4P5PH91"/>
<dbReference type="EMBL" id="BJCC01000036">
    <property type="protein sequence ID" value="GCF95698.1"/>
    <property type="molecule type" value="Genomic_DNA"/>
</dbReference>
<dbReference type="GO" id="GO:0005737">
    <property type="term" value="C:cytoplasm"/>
    <property type="evidence" value="ECO:0007669"/>
    <property type="project" value="InterPro"/>
</dbReference>
<dbReference type="Pfam" id="PF03829">
    <property type="entry name" value="PTSIIA_gutA"/>
    <property type="match status" value="1"/>
</dbReference>
<dbReference type="PROSITE" id="PS51097">
    <property type="entry name" value="PTS_EIIA_TYPE_5"/>
    <property type="match status" value="1"/>
</dbReference>
<organism evidence="2 3">
    <name type="scientific">Enterococcus florum</name>
    <dbReference type="NCBI Taxonomy" id="2480627"/>
    <lineage>
        <taxon>Bacteria</taxon>
        <taxon>Bacillati</taxon>
        <taxon>Bacillota</taxon>
        <taxon>Bacilli</taxon>
        <taxon>Lactobacillales</taxon>
        <taxon>Enterococcaceae</taxon>
        <taxon>Enterococcus</taxon>
    </lineage>
</organism>
<dbReference type="Proteomes" id="UP000290567">
    <property type="component" value="Unassembled WGS sequence"/>
</dbReference>
<feature type="modified residue" description="Phosphohistidine; by HPr" evidence="1">
    <location>
        <position position="39"/>
    </location>
</feature>
<dbReference type="PANTHER" id="PTHR40398:SF1">
    <property type="entry name" value="PTS SYSTEM GLUCITOL_SORBITOL-SPECIFIC EIIA COMPONENT"/>
    <property type="match status" value="1"/>
</dbReference>
<protein>
    <submittedName>
        <fullName evidence="2">PTS sorbitol transporter subunit IIA</fullName>
    </submittedName>
</protein>
<dbReference type="InterPro" id="IPR004716">
    <property type="entry name" value="PTS_IIA_glucitol/sorbitol-sp"/>
</dbReference>